<gene>
    <name evidence="1" type="ORF">NDU88_007885</name>
</gene>
<sequence length="140" mass="14368">MSNGRLFPNANTCMFVGRSAGRSCGRLLYTSMAIKFMDAPVSTKSCVGEPLTMMVHVAPGGAGHFPPSVGRVLGPLVTSSLIRASRCRCGPGAGALPVAAPRLFVVYFLGGRGGASRAAAAVALTQRVVMRASRTRAGSA</sequence>
<keyword evidence="2" id="KW-1185">Reference proteome</keyword>
<organism evidence="1 2">
    <name type="scientific">Pleurodeles waltl</name>
    <name type="common">Iberian ribbed newt</name>
    <dbReference type="NCBI Taxonomy" id="8319"/>
    <lineage>
        <taxon>Eukaryota</taxon>
        <taxon>Metazoa</taxon>
        <taxon>Chordata</taxon>
        <taxon>Craniata</taxon>
        <taxon>Vertebrata</taxon>
        <taxon>Euteleostomi</taxon>
        <taxon>Amphibia</taxon>
        <taxon>Batrachia</taxon>
        <taxon>Caudata</taxon>
        <taxon>Salamandroidea</taxon>
        <taxon>Salamandridae</taxon>
        <taxon>Pleurodelinae</taxon>
        <taxon>Pleurodeles</taxon>
    </lineage>
</organism>
<dbReference type="EMBL" id="JANPWB010000011">
    <property type="protein sequence ID" value="KAJ1129517.1"/>
    <property type="molecule type" value="Genomic_DNA"/>
</dbReference>
<dbReference type="Proteomes" id="UP001066276">
    <property type="component" value="Chromosome 7"/>
</dbReference>
<comment type="caution">
    <text evidence="1">The sequence shown here is derived from an EMBL/GenBank/DDBJ whole genome shotgun (WGS) entry which is preliminary data.</text>
</comment>
<proteinExistence type="predicted"/>
<accession>A0AAV7PQB2</accession>
<reference evidence="1" key="1">
    <citation type="journal article" date="2022" name="bioRxiv">
        <title>Sequencing and chromosome-scale assembly of the giantPleurodeles waltlgenome.</title>
        <authorList>
            <person name="Brown T."/>
            <person name="Elewa A."/>
            <person name="Iarovenko S."/>
            <person name="Subramanian E."/>
            <person name="Araus A.J."/>
            <person name="Petzold A."/>
            <person name="Susuki M."/>
            <person name="Suzuki K.-i.T."/>
            <person name="Hayashi T."/>
            <person name="Toyoda A."/>
            <person name="Oliveira C."/>
            <person name="Osipova E."/>
            <person name="Leigh N.D."/>
            <person name="Simon A."/>
            <person name="Yun M.H."/>
        </authorList>
    </citation>
    <scope>NUCLEOTIDE SEQUENCE</scope>
    <source>
        <strain evidence="1">20211129_DDA</strain>
        <tissue evidence="1">Liver</tissue>
    </source>
</reference>
<name>A0AAV7PQB2_PLEWA</name>
<evidence type="ECO:0000313" key="2">
    <source>
        <dbReference type="Proteomes" id="UP001066276"/>
    </source>
</evidence>
<protein>
    <submittedName>
        <fullName evidence="1">Uncharacterized protein</fullName>
    </submittedName>
</protein>
<dbReference type="AlphaFoldDB" id="A0AAV7PQB2"/>
<evidence type="ECO:0000313" key="1">
    <source>
        <dbReference type="EMBL" id="KAJ1129517.1"/>
    </source>
</evidence>